<evidence type="ECO:0000313" key="2">
    <source>
        <dbReference type="Proteomes" id="UP000178936"/>
    </source>
</evidence>
<dbReference type="Proteomes" id="UP000178936">
    <property type="component" value="Unassembled WGS sequence"/>
</dbReference>
<sequence length="100" mass="10669">MALNTDTLPKKLDQGCVNVANAFLQKVFGGPIGHAVAASKSNPGSLVVNIDSNLLSMDCINKYLKIMPEGVTVKSVAIGTELHGDFDSIRKLINICKNNK</sequence>
<name>A0A1G2Q5M5_9BACT</name>
<organism evidence="1 2">
    <name type="scientific">Candidatus Veblenbacteria bacterium RIFOXYA2_FULL_43_9</name>
    <dbReference type="NCBI Taxonomy" id="1802425"/>
    <lineage>
        <taxon>Bacteria</taxon>
        <taxon>Candidatus Vebleniibacteriota</taxon>
    </lineage>
</organism>
<accession>A0A1G2Q5M5</accession>
<evidence type="ECO:0000313" key="1">
    <source>
        <dbReference type="EMBL" id="OHA55846.1"/>
    </source>
</evidence>
<proteinExistence type="predicted"/>
<protein>
    <submittedName>
        <fullName evidence="1">Uncharacterized protein</fullName>
    </submittedName>
</protein>
<dbReference type="EMBL" id="MHTB01000003">
    <property type="protein sequence ID" value="OHA55846.1"/>
    <property type="molecule type" value="Genomic_DNA"/>
</dbReference>
<dbReference type="AlphaFoldDB" id="A0A1G2Q5M5"/>
<gene>
    <name evidence="1" type="ORF">A2226_03995</name>
</gene>
<reference evidence="1 2" key="1">
    <citation type="journal article" date="2016" name="Nat. Commun.">
        <title>Thousands of microbial genomes shed light on interconnected biogeochemical processes in an aquifer system.</title>
        <authorList>
            <person name="Anantharaman K."/>
            <person name="Brown C.T."/>
            <person name="Hug L.A."/>
            <person name="Sharon I."/>
            <person name="Castelle C.J."/>
            <person name="Probst A.J."/>
            <person name="Thomas B.C."/>
            <person name="Singh A."/>
            <person name="Wilkins M.J."/>
            <person name="Karaoz U."/>
            <person name="Brodie E.L."/>
            <person name="Williams K.H."/>
            <person name="Hubbard S.S."/>
            <person name="Banfield J.F."/>
        </authorList>
    </citation>
    <scope>NUCLEOTIDE SEQUENCE [LARGE SCALE GENOMIC DNA]</scope>
</reference>
<comment type="caution">
    <text evidence="1">The sequence shown here is derived from an EMBL/GenBank/DDBJ whole genome shotgun (WGS) entry which is preliminary data.</text>
</comment>